<dbReference type="InterPro" id="IPR029063">
    <property type="entry name" value="SAM-dependent_MTases_sf"/>
</dbReference>
<protein>
    <submittedName>
        <fullName evidence="3">Glutathione S-transferase C-terminal domain-containing protein</fullName>
    </submittedName>
</protein>
<accession>A0A8B8FMZ6</accession>
<dbReference type="AlphaFoldDB" id="A0A8B8FMZ6"/>
<evidence type="ECO:0000313" key="2">
    <source>
        <dbReference type="Proteomes" id="UP000694846"/>
    </source>
</evidence>
<dbReference type="Proteomes" id="UP000694846">
    <property type="component" value="Unplaced"/>
</dbReference>
<dbReference type="GO" id="GO:0005737">
    <property type="term" value="C:cytoplasm"/>
    <property type="evidence" value="ECO:0007669"/>
    <property type="project" value="TreeGrafter"/>
</dbReference>
<keyword evidence="2" id="KW-1185">Reference proteome</keyword>
<dbReference type="PANTHER" id="PTHR13369:SF0">
    <property type="entry name" value="GLUTATHIONE S-TRANSFERASE C-TERMINAL DOMAIN-CONTAINING PROTEIN"/>
    <property type="match status" value="1"/>
</dbReference>
<reference evidence="3" key="1">
    <citation type="submission" date="2025-08" db="UniProtKB">
        <authorList>
            <consortium name="RefSeq"/>
        </authorList>
    </citation>
    <scope>IDENTIFICATION</scope>
    <source>
        <tissue evidence="3">Whole body</tissue>
    </source>
</reference>
<dbReference type="SUPFAM" id="SSF53335">
    <property type="entry name" value="S-adenosyl-L-methionine-dependent methyltransferases"/>
    <property type="match status" value="1"/>
</dbReference>
<sequence length="548" mass="62349">MSSLFVNIINLDETNKYVICSLRTTIVLFVCQYVKAPVILVVSKKIEDKHHTFKFSVKDLSYKIITENELPKPAADCLLPAFQSDNGYYCTAGFCSSLRMLIKSIDKHWIWLLGFRLSCLSACAEVSSWTKYCEVELQASIKSLFDYQLTDKNVPFEIPIQLARFECHLSQPLQIHNINKRLNEKSLHPTQRFADENNPTLSDLLILPNIFITYELLGENVMNTFLPLTLKWYKSVLERLNIGSCLKSIIFKKIKLSNNVFLPEVPLHSLYKCDLRRYNPRAKTYVKQNVQDIIQIFDSININIDLCSNNIHPINWDDLPYEVRPCGGDIPNKRLIRKTQQLENLIHSTLKVAKDGDIVVDFCCGSGHLGIVIAYLVPTLTVIMVDNKEESLRRAKDRVEKLNLKNVMIVHSNLDYFNANFQVGLCLHGCGIATDLVLEKCLLQNAAFIVCPCCYGGVQDNHILEYPRSRALKQANFSFEDYLVLCHCADQTHFDPNCTKTQQGYTCMAAVDKDRATRAIEVGYSVTLSKLEPPTCTPKNNMLIGIPS</sequence>
<dbReference type="GeneID" id="112684821"/>
<feature type="domain" description="Methyltransferase" evidence="1">
    <location>
        <begin position="340"/>
        <end position="459"/>
    </location>
</feature>
<dbReference type="RefSeq" id="XP_025412304.1">
    <property type="nucleotide sequence ID" value="XM_025556519.1"/>
</dbReference>
<dbReference type="OrthoDB" id="206598at2759"/>
<dbReference type="PANTHER" id="PTHR13369">
    <property type="match status" value="1"/>
</dbReference>
<evidence type="ECO:0000259" key="1">
    <source>
        <dbReference type="Pfam" id="PF13679"/>
    </source>
</evidence>
<dbReference type="Gene3D" id="3.40.50.150">
    <property type="entry name" value="Vaccinia Virus protein VP39"/>
    <property type="match status" value="1"/>
</dbReference>
<dbReference type="FunFam" id="3.40.50.150:FF:000725">
    <property type="entry name" value="Glutathione S-transferase, C-terminal domain-containing"/>
    <property type="match status" value="1"/>
</dbReference>
<gene>
    <name evidence="3" type="primary">LOC112684821</name>
</gene>
<evidence type="ECO:0000313" key="3">
    <source>
        <dbReference type="RefSeq" id="XP_025412304.1"/>
    </source>
</evidence>
<name>A0A8B8FMZ6_9HEMI</name>
<dbReference type="InterPro" id="IPR025714">
    <property type="entry name" value="Methyltranfer_dom"/>
</dbReference>
<proteinExistence type="predicted"/>
<organism evidence="2 3">
    <name type="scientific">Sipha flava</name>
    <name type="common">yellow sugarcane aphid</name>
    <dbReference type="NCBI Taxonomy" id="143950"/>
    <lineage>
        <taxon>Eukaryota</taxon>
        <taxon>Metazoa</taxon>
        <taxon>Ecdysozoa</taxon>
        <taxon>Arthropoda</taxon>
        <taxon>Hexapoda</taxon>
        <taxon>Insecta</taxon>
        <taxon>Pterygota</taxon>
        <taxon>Neoptera</taxon>
        <taxon>Paraneoptera</taxon>
        <taxon>Hemiptera</taxon>
        <taxon>Sternorrhyncha</taxon>
        <taxon>Aphidomorpha</taxon>
        <taxon>Aphidoidea</taxon>
        <taxon>Aphididae</taxon>
        <taxon>Sipha</taxon>
    </lineage>
</organism>
<dbReference type="Pfam" id="PF13679">
    <property type="entry name" value="Methyltransf_32"/>
    <property type="match status" value="1"/>
</dbReference>